<organism evidence="1 2">
    <name type="scientific">Streptomyces buecherae</name>
    <dbReference type="NCBI Taxonomy" id="2763006"/>
    <lineage>
        <taxon>Bacteria</taxon>
        <taxon>Bacillati</taxon>
        <taxon>Actinomycetota</taxon>
        <taxon>Actinomycetes</taxon>
        <taxon>Kitasatosporales</taxon>
        <taxon>Streptomycetaceae</taxon>
        <taxon>Streptomyces</taxon>
    </lineage>
</organism>
<keyword evidence="2" id="KW-1185">Reference proteome</keyword>
<evidence type="ECO:0000313" key="2">
    <source>
        <dbReference type="Proteomes" id="UP000509303"/>
    </source>
</evidence>
<proteinExistence type="predicted"/>
<dbReference type="AlphaFoldDB" id="A0A7H8NHY5"/>
<sequence>MSRTASGRAWLAELPALIAEFRDRWSLRLGPPIHGGSCSWVAPAALPDGGSAVLKLTWPHREAAGEAAGLRTWGGNGAVHLLAADERRHALLVERCVPGTELGEDGRHSPDARLAAAAELLNGLWSAPPPAAGLEQLAAVTREWATLVEQRMARLRPDYDPGLVAIGVDLLRTLPRSATREVVVHGDFNPGNVLASERRPWLAIDPKPMVGDPGYDPWPLLTQLDEPFEHDDPAPVLAHRYALVADAVGEDPRRLLAWSVARTVESALWFAAMGEVADGAEEMAQAAALAELAGL</sequence>
<dbReference type="Proteomes" id="UP000509303">
    <property type="component" value="Chromosome"/>
</dbReference>
<dbReference type="Pfam" id="PF04655">
    <property type="entry name" value="APH_6_hur"/>
    <property type="match status" value="1"/>
</dbReference>
<dbReference type="SUPFAM" id="SSF56112">
    <property type="entry name" value="Protein kinase-like (PK-like)"/>
    <property type="match status" value="1"/>
</dbReference>
<gene>
    <name evidence="1" type="ORF">HUT08_01425</name>
</gene>
<dbReference type="GO" id="GO:0019748">
    <property type="term" value="P:secondary metabolic process"/>
    <property type="evidence" value="ECO:0007669"/>
    <property type="project" value="InterPro"/>
</dbReference>
<name>A0A7H8NHY5_9ACTN</name>
<dbReference type="InterPro" id="IPR011009">
    <property type="entry name" value="Kinase-like_dom_sf"/>
</dbReference>
<protein>
    <submittedName>
        <fullName evidence="1">Phosphotransferase</fullName>
    </submittedName>
</protein>
<reference evidence="1 2" key="1">
    <citation type="submission" date="2020-06" db="EMBL/GenBank/DDBJ databases">
        <title>Genome mining for natural products.</title>
        <authorList>
            <person name="Zhang B."/>
            <person name="Shi J."/>
            <person name="Ge H."/>
        </authorList>
    </citation>
    <scope>NUCLEOTIDE SEQUENCE [LARGE SCALE GENOMIC DNA]</scope>
    <source>
        <strain evidence="1 2">NA00687</strain>
    </source>
</reference>
<keyword evidence="1" id="KW-0808">Transferase</keyword>
<dbReference type="InterPro" id="IPR006748">
    <property type="entry name" value="NH2Glyco/OHUrea_AB-resist_kin"/>
</dbReference>
<dbReference type="Gene3D" id="3.90.1200.10">
    <property type="match status" value="1"/>
</dbReference>
<evidence type="ECO:0000313" key="1">
    <source>
        <dbReference type="EMBL" id="QKW54153.1"/>
    </source>
</evidence>
<dbReference type="GO" id="GO:0016773">
    <property type="term" value="F:phosphotransferase activity, alcohol group as acceptor"/>
    <property type="evidence" value="ECO:0007669"/>
    <property type="project" value="InterPro"/>
</dbReference>
<accession>A0A7H8NHY5</accession>
<dbReference type="EMBL" id="CP054929">
    <property type="protein sequence ID" value="QKW54153.1"/>
    <property type="molecule type" value="Genomic_DNA"/>
</dbReference>